<dbReference type="RefSeq" id="WP_386669410.1">
    <property type="nucleotide sequence ID" value="NZ_JBHLTG010000003.1"/>
</dbReference>
<dbReference type="EMBL" id="JBHLTG010000003">
    <property type="protein sequence ID" value="MFC0679045.1"/>
    <property type="molecule type" value="Genomic_DNA"/>
</dbReference>
<protein>
    <recommendedName>
        <fullName evidence="2">CBU-0592-like domain-containing protein</fullName>
    </recommendedName>
</protein>
<accession>A0ABV6RPY3</accession>
<name>A0ABV6RPY3_9GAMM</name>
<keyword evidence="1" id="KW-0472">Membrane</keyword>
<feature type="domain" description="CBU-0592-like" evidence="2">
    <location>
        <begin position="6"/>
        <end position="81"/>
    </location>
</feature>
<feature type="transmembrane region" description="Helical" evidence="1">
    <location>
        <begin position="6"/>
        <end position="24"/>
    </location>
</feature>
<evidence type="ECO:0000259" key="2">
    <source>
        <dbReference type="Pfam" id="PF26604"/>
    </source>
</evidence>
<evidence type="ECO:0000256" key="1">
    <source>
        <dbReference type="SAM" id="Phobius"/>
    </source>
</evidence>
<feature type="transmembrane region" description="Helical" evidence="1">
    <location>
        <begin position="57"/>
        <end position="75"/>
    </location>
</feature>
<dbReference type="Proteomes" id="UP001589896">
    <property type="component" value="Unassembled WGS sequence"/>
</dbReference>
<evidence type="ECO:0000313" key="3">
    <source>
        <dbReference type="EMBL" id="MFC0679045.1"/>
    </source>
</evidence>
<reference evidence="3 4" key="1">
    <citation type="submission" date="2024-09" db="EMBL/GenBank/DDBJ databases">
        <authorList>
            <person name="Sun Q."/>
            <person name="Mori K."/>
        </authorList>
    </citation>
    <scope>NUCLEOTIDE SEQUENCE [LARGE SCALE GENOMIC DNA]</scope>
    <source>
        <strain evidence="3 4">KCTC 23076</strain>
    </source>
</reference>
<dbReference type="InterPro" id="IPR058058">
    <property type="entry name" value="CBU_0592-like"/>
</dbReference>
<keyword evidence="4" id="KW-1185">Reference proteome</keyword>
<comment type="caution">
    <text evidence="3">The sequence shown here is derived from an EMBL/GenBank/DDBJ whole genome shotgun (WGS) entry which is preliminary data.</text>
</comment>
<feature type="transmembrane region" description="Helical" evidence="1">
    <location>
        <begin position="33"/>
        <end position="51"/>
    </location>
</feature>
<evidence type="ECO:0000313" key="4">
    <source>
        <dbReference type="Proteomes" id="UP001589896"/>
    </source>
</evidence>
<keyword evidence="1" id="KW-0812">Transmembrane</keyword>
<sequence length="94" mass="10216">MNLAWYDVVGLLGTLLILIAYFLLQARRLSGNGVAYPVLNLFGAAGVLVSLLGTFNLSVFLLETAWILVSAYGIWTSMRQRRIDGESHQSGGGK</sequence>
<gene>
    <name evidence="3" type="ORF">ACFFGH_14470</name>
</gene>
<organism evidence="3 4">
    <name type="scientific">Lysobacter korlensis</name>
    <dbReference type="NCBI Taxonomy" id="553636"/>
    <lineage>
        <taxon>Bacteria</taxon>
        <taxon>Pseudomonadati</taxon>
        <taxon>Pseudomonadota</taxon>
        <taxon>Gammaproteobacteria</taxon>
        <taxon>Lysobacterales</taxon>
        <taxon>Lysobacteraceae</taxon>
        <taxon>Lysobacter</taxon>
    </lineage>
</organism>
<keyword evidence="1" id="KW-1133">Transmembrane helix</keyword>
<dbReference type="Pfam" id="PF26604">
    <property type="entry name" value="CBU_0592"/>
    <property type="match status" value="1"/>
</dbReference>
<dbReference type="NCBIfam" id="NF047864">
    <property type="entry name" value="CBU_0592_membra"/>
    <property type="match status" value="1"/>
</dbReference>
<proteinExistence type="predicted"/>